<dbReference type="GO" id="GO:0003676">
    <property type="term" value="F:nucleic acid binding"/>
    <property type="evidence" value="ECO:0007669"/>
    <property type="project" value="InterPro"/>
</dbReference>
<accession>A0A5R8ZTQ0</accession>
<dbReference type="InterPro" id="IPR012337">
    <property type="entry name" value="RNaseH-like_sf"/>
</dbReference>
<sequence length="99" mass="11397">MPHARTAQVWLYLAVVLDLYSRAVVDWAVQQALVHAALEIAVARRQPQAEMLLHSDRGSQYCTYGYQALLRRHRIAPSYSQRENCWDTQFTVLLNVSPI</sequence>
<comment type="caution">
    <text evidence="2">The sequence shown here is derived from an EMBL/GenBank/DDBJ whole genome shotgun (WGS) entry which is preliminary data.</text>
</comment>
<dbReference type="AlphaFoldDB" id="A0A5R8ZTQ0"/>
<dbReference type="InterPro" id="IPR001584">
    <property type="entry name" value="Integrase_cat-core"/>
</dbReference>
<dbReference type="Pfam" id="PF00665">
    <property type="entry name" value="rve"/>
    <property type="match status" value="1"/>
</dbReference>
<reference evidence="2 3" key="1">
    <citation type="submission" date="2019-05" db="EMBL/GenBank/DDBJ databases">
        <authorList>
            <person name="Moore K."/>
            <person name="O'Neill P."/>
            <person name="Farbos A."/>
            <person name="Studholme D.J."/>
        </authorList>
    </citation>
    <scope>NUCLEOTIDE SEQUENCE [LARGE SCALE GENOMIC DNA]</scope>
    <source>
        <strain evidence="2 3">DSM 9128</strain>
    </source>
</reference>
<evidence type="ECO:0000313" key="2">
    <source>
        <dbReference type="EMBL" id="TLP69801.1"/>
    </source>
</evidence>
<dbReference type="PANTHER" id="PTHR46889">
    <property type="entry name" value="TRANSPOSASE INSF FOR INSERTION SEQUENCE IS3B-RELATED"/>
    <property type="match status" value="1"/>
</dbReference>
<dbReference type="PANTHER" id="PTHR46889:SF4">
    <property type="entry name" value="TRANSPOSASE INSO FOR INSERTION SEQUENCE ELEMENT IS911B-RELATED"/>
    <property type="match status" value="1"/>
</dbReference>
<dbReference type="Gene3D" id="3.30.420.10">
    <property type="entry name" value="Ribonuclease H-like superfamily/Ribonuclease H"/>
    <property type="match status" value="1"/>
</dbReference>
<feature type="domain" description="Integrase catalytic" evidence="1">
    <location>
        <begin position="7"/>
        <end position="85"/>
    </location>
</feature>
<dbReference type="InterPro" id="IPR050900">
    <property type="entry name" value="Transposase_IS3/IS150/IS904"/>
</dbReference>
<dbReference type="GO" id="GO:0015074">
    <property type="term" value="P:DNA integration"/>
    <property type="evidence" value="ECO:0007669"/>
    <property type="project" value="InterPro"/>
</dbReference>
<protein>
    <submittedName>
        <fullName evidence="2">DDE-type integrase/transposase/recombinase</fullName>
    </submittedName>
</protein>
<organism evidence="2 3">
    <name type="scientific">Pseudomonas nitroreducens</name>
    <dbReference type="NCBI Taxonomy" id="46680"/>
    <lineage>
        <taxon>Bacteria</taxon>
        <taxon>Pseudomonadati</taxon>
        <taxon>Pseudomonadota</taxon>
        <taxon>Gammaproteobacteria</taxon>
        <taxon>Pseudomonadales</taxon>
        <taxon>Pseudomonadaceae</taxon>
        <taxon>Pseudomonas</taxon>
    </lineage>
</organism>
<proteinExistence type="predicted"/>
<dbReference type="EMBL" id="VASG01000010">
    <property type="protein sequence ID" value="TLP69801.1"/>
    <property type="molecule type" value="Genomic_DNA"/>
</dbReference>
<evidence type="ECO:0000259" key="1">
    <source>
        <dbReference type="Pfam" id="PF00665"/>
    </source>
</evidence>
<reference evidence="3" key="2">
    <citation type="submission" date="2019-06" db="EMBL/GenBank/DDBJ databases">
        <title>AzeR, a transcriptional regulator that responds to azelaic acid in Pseudomonas nitroreducens.</title>
        <authorList>
            <person name="Bez C."/>
            <person name="Javvadi S.G."/>
            <person name="Bertani I."/>
            <person name="Devescovi G."/>
            <person name="Studholme D.J."/>
            <person name="Geller A."/>
            <person name="Levy A."/>
            <person name="Venturi V."/>
        </authorList>
    </citation>
    <scope>NUCLEOTIDE SEQUENCE [LARGE SCALE GENOMIC DNA]</scope>
    <source>
        <strain evidence="3">DSM 9128</strain>
    </source>
</reference>
<dbReference type="SUPFAM" id="SSF53098">
    <property type="entry name" value="Ribonuclease H-like"/>
    <property type="match status" value="1"/>
</dbReference>
<gene>
    <name evidence="2" type="ORF">FEA48_28545</name>
</gene>
<dbReference type="InterPro" id="IPR036397">
    <property type="entry name" value="RNaseH_sf"/>
</dbReference>
<name>A0A5R8ZTQ0_PSENT</name>
<dbReference type="Proteomes" id="UP000307510">
    <property type="component" value="Unassembled WGS sequence"/>
</dbReference>
<evidence type="ECO:0000313" key="3">
    <source>
        <dbReference type="Proteomes" id="UP000307510"/>
    </source>
</evidence>